<evidence type="ECO:0000256" key="5">
    <source>
        <dbReference type="RuleBase" id="RU000363"/>
    </source>
</evidence>
<evidence type="ECO:0000256" key="4">
    <source>
        <dbReference type="ARBA" id="ARBA00048508"/>
    </source>
</evidence>
<dbReference type="PANTHER" id="PTHR42879:SF2">
    <property type="entry name" value="3-OXOACYL-[ACYL-CARRIER-PROTEIN] REDUCTASE FABG"/>
    <property type="match status" value="1"/>
</dbReference>
<dbReference type="Pfam" id="PF00106">
    <property type="entry name" value="adh_short"/>
    <property type="match status" value="1"/>
</dbReference>
<dbReference type="SUPFAM" id="SSF51735">
    <property type="entry name" value="NAD(P)-binding Rossmann-fold domains"/>
    <property type="match status" value="1"/>
</dbReference>
<dbReference type="InterPro" id="IPR057326">
    <property type="entry name" value="KR_dom"/>
</dbReference>
<dbReference type="OrthoDB" id="1393670at2759"/>
<dbReference type="FunFam" id="3.40.50.720:FF:000084">
    <property type="entry name" value="Short-chain dehydrogenase reductase"/>
    <property type="match status" value="1"/>
</dbReference>
<dbReference type="EMBL" id="BRXU01000024">
    <property type="protein sequence ID" value="GLC58786.1"/>
    <property type="molecule type" value="Genomic_DNA"/>
</dbReference>
<dbReference type="PRINTS" id="PR00080">
    <property type="entry name" value="SDRFAMILY"/>
</dbReference>
<gene>
    <name evidence="8" type="primary">PLESTMB000369</name>
    <name evidence="8" type="ORF">PLESTB_001401000</name>
</gene>
<accession>A0A9W6F7Q5</accession>
<evidence type="ECO:0000313" key="9">
    <source>
        <dbReference type="Proteomes" id="UP001165080"/>
    </source>
</evidence>
<dbReference type="PROSITE" id="PS00061">
    <property type="entry name" value="ADH_SHORT"/>
    <property type="match status" value="1"/>
</dbReference>
<dbReference type="PRINTS" id="PR00081">
    <property type="entry name" value="GDHRDH"/>
</dbReference>
<dbReference type="Pfam" id="PF13561">
    <property type="entry name" value="adh_short_C2"/>
    <property type="match status" value="1"/>
</dbReference>
<dbReference type="Proteomes" id="UP001165080">
    <property type="component" value="Unassembled WGS sequence"/>
</dbReference>
<dbReference type="InterPro" id="IPR020904">
    <property type="entry name" value="Sc_DH/Rdtase_CS"/>
</dbReference>
<dbReference type="EC" id="1.1.1.100" evidence="3"/>
<evidence type="ECO:0000256" key="6">
    <source>
        <dbReference type="SAM" id="MobiDB-lite"/>
    </source>
</evidence>
<dbReference type="GO" id="GO:0004316">
    <property type="term" value="F:3-oxoacyl-[acyl-carrier-protein] reductase (NADPH) activity"/>
    <property type="evidence" value="ECO:0007669"/>
    <property type="project" value="UniProtKB-EC"/>
</dbReference>
<dbReference type="GO" id="GO:0032787">
    <property type="term" value="P:monocarboxylic acid metabolic process"/>
    <property type="evidence" value="ECO:0007669"/>
    <property type="project" value="UniProtKB-ARBA"/>
</dbReference>
<comment type="caution">
    <text evidence="8">The sequence shown here is derived from an EMBL/GenBank/DDBJ whole genome shotgun (WGS) entry which is preliminary data.</text>
</comment>
<keyword evidence="9" id="KW-1185">Reference proteome</keyword>
<dbReference type="Gene3D" id="3.40.50.720">
    <property type="entry name" value="NAD(P)-binding Rossmann-like Domain"/>
    <property type="match status" value="1"/>
</dbReference>
<evidence type="ECO:0000256" key="1">
    <source>
        <dbReference type="ARBA" id="ARBA00005194"/>
    </source>
</evidence>
<protein>
    <recommendedName>
        <fullName evidence="3">3-oxoacyl-[acyl-carrier-protein] reductase</fullName>
        <ecNumber evidence="3">1.1.1.100</ecNumber>
    </recommendedName>
</protein>
<comment type="catalytic activity">
    <reaction evidence="4">
        <text>a (3R)-hydroxyacyl-[ACP] + NADP(+) = a 3-oxoacyl-[ACP] + NADPH + H(+)</text>
        <dbReference type="Rhea" id="RHEA:17397"/>
        <dbReference type="Rhea" id="RHEA-COMP:9916"/>
        <dbReference type="Rhea" id="RHEA-COMP:9945"/>
        <dbReference type="ChEBI" id="CHEBI:15378"/>
        <dbReference type="ChEBI" id="CHEBI:57783"/>
        <dbReference type="ChEBI" id="CHEBI:58349"/>
        <dbReference type="ChEBI" id="CHEBI:78776"/>
        <dbReference type="ChEBI" id="CHEBI:78827"/>
        <dbReference type="EC" id="1.1.1.100"/>
    </reaction>
</comment>
<dbReference type="InterPro" id="IPR002347">
    <property type="entry name" value="SDR_fam"/>
</dbReference>
<comment type="similarity">
    <text evidence="2 5">Belongs to the short-chain dehydrogenases/reductases (SDR) family.</text>
</comment>
<dbReference type="InterPro" id="IPR050259">
    <property type="entry name" value="SDR"/>
</dbReference>
<comment type="pathway">
    <text evidence="1">Lipid metabolism; fatty acid biosynthesis.</text>
</comment>
<reference evidence="8 9" key="1">
    <citation type="journal article" date="2023" name="Commun. Biol.">
        <title>Reorganization of the ancestral sex-determining regions during the evolution of trioecy in Pleodorina starrii.</title>
        <authorList>
            <person name="Takahashi K."/>
            <person name="Suzuki S."/>
            <person name="Kawai-Toyooka H."/>
            <person name="Yamamoto K."/>
            <person name="Hamaji T."/>
            <person name="Ootsuki R."/>
            <person name="Yamaguchi H."/>
            <person name="Kawachi M."/>
            <person name="Higashiyama T."/>
            <person name="Nozaki H."/>
        </authorList>
    </citation>
    <scope>NUCLEOTIDE SEQUENCE [LARGE SCALE GENOMIC DNA]</scope>
    <source>
        <strain evidence="8 9">NIES-4479</strain>
    </source>
</reference>
<evidence type="ECO:0000259" key="7">
    <source>
        <dbReference type="SMART" id="SM00822"/>
    </source>
</evidence>
<evidence type="ECO:0000256" key="3">
    <source>
        <dbReference type="ARBA" id="ARBA00012948"/>
    </source>
</evidence>
<dbReference type="AlphaFoldDB" id="A0A9W6F7Q5"/>
<dbReference type="InterPro" id="IPR036291">
    <property type="entry name" value="NAD(P)-bd_dom_sf"/>
</dbReference>
<dbReference type="PANTHER" id="PTHR42879">
    <property type="entry name" value="3-OXOACYL-(ACYL-CARRIER-PROTEIN) REDUCTASE"/>
    <property type="match status" value="1"/>
</dbReference>
<evidence type="ECO:0000256" key="2">
    <source>
        <dbReference type="ARBA" id="ARBA00006484"/>
    </source>
</evidence>
<feature type="region of interest" description="Disordered" evidence="6">
    <location>
        <begin position="13"/>
        <end position="35"/>
    </location>
</feature>
<name>A0A9W6F7Q5_9CHLO</name>
<organism evidence="8 9">
    <name type="scientific">Pleodorina starrii</name>
    <dbReference type="NCBI Taxonomy" id="330485"/>
    <lineage>
        <taxon>Eukaryota</taxon>
        <taxon>Viridiplantae</taxon>
        <taxon>Chlorophyta</taxon>
        <taxon>core chlorophytes</taxon>
        <taxon>Chlorophyceae</taxon>
        <taxon>CS clade</taxon>
        <taxon>Chlamydomonadales</taxon>
        <taxon>Volvocaceae</taxon>
        <taxon>Pleodorina</taxon>
    </lineage>
</organism>
<feature type="domain" description="Ketoreductase" evidence="7">
    <location>
        <begin position="63"/>
        <end position="243"/>
    </location>
</feature>
<sequence>MEGSRRRLAVLAGQLTGQLPPAPASRHEELQGPAAQRPTVPLRMTPCAAEASPSASGRMLEGQVALITGAGKGIGEAAARLLASHGAAVVCTDLDDTAAQLVAGAIQEAGGRAVAVAGDVTAPDFAERAVAEAVRAFGGLHILVNNAGYTWDGVIHKITPEQWDAMLEVHCTAPFRLIQAAAPAMRDAAKLEMERNGAAKPRVILNISSTSGTHGNAGQANYATAKAGVVGLTKAVAKEWGPFNVRCNAIAFGLIDTRLTRSKEGGESIKVGGKEVQLGIPSADSYWSAIKSHIPLRRVGSAEEAAGAVLALVSPLTSYVTGQVLEVNGGSYM</sequence>
<proteinExistence type="inferred from homology"/>
<dbReference type="SMART" id="SM00822">
    <property type="entry name" value="PKS_KR"/>
    <property type="match status" value="1"/>
</dbReference>
<evidence type="ECO:0000313" key="8">
    <source>
        <dbReference type="EMBL" id="GLC58786.1"/>
    </source>
</evidence>